<feature type="domain" description="HTH luxR-type" evidence="4">
    <location>
        <begin position="817"/>
        <end position="882"/>
    </location>
</feature>
<dbReference type="GO" id="GO:0003677">
    <property type="term" value="F:DNA binding"/>
    <property type="evidence" value="ECO:0007669"/>
    <property type="project" value="UniProtKB-KW"/>
</dbReference>
<dbReference type="PANTHER" id="PTHR44688">
    <property type="entry name" value="DNA-BINDING TRANSCRIPTIONAL ACTIVATOR DEVR_DOSR"/>
    <property type="match status" value="1"/>
</dbReference>
<dbReference type="CDD" id="cd06170">
    <property type="entry name" value="LuxR_C_like"/>
    <property type="match status" value="1"/>
</dbReference>
<dbReference type="GO" id="GO:0006355">
    <property type="term" value="P:regulation of DNA-templated transcription"/>
    <property type="evidence" value="ECO:0007669"/>
    <property type="project" value="InterPro"/>
</dbReference>
<name>A0A8J3PPE4_9ACTN</name>
<dbReference type="InterPro" id="IPR059106">
    <property type="entry name" value="WHD_MalT"/>
</dbReference>
<dbReference type="InterPro" id="IPR011990">
    <property type="entry name" value="TPR-like_helical_dom_sf"/>
</dbReference>
<evidence type="ECO:0000256" key="1">
    <source>
        <dbReference type="ARBA" id="ARBA00023015"/>
    </source>
</evidence>
<dbReference type="PRINTS" id="PR00038">
    <property type="entry name" value="HTHLUXR"/>
</dbReference>
<dbReference type="InterPro" id="IPR027417">
    <property type="entry name" value="P-loop_NTPase"/>
</dbReference>
<evidence type="ECO:0000259" key="4">
    <source>
        <dbReference type="PROSITE" id="PS50043"/>
    </source>
</evidence>
<dbReference type="SMART" id="SM00421">
    <property type="entry name" value="HTH_LUXR"/>
    <property type="match status" value="1"/>
</dbReference>
<dbReference type="PROSITE" id="PS50043">
    <property type="entry name" value="HTH_LUXR_2"/>
    <property type="match status" value="1"/>
</dbReference>
<dbReference type="Gene3D" id="1.10.10.10">
    <property type="entry name" value="Winged helix-like DNA-binding domain superfamily/Winged helix DNA-binding domain"/>
    <property type="match status" value="1"/>
</dbReference>
<keyword evidence="6" id="KW-1185">Reference proteome</keyword>
<dbReference type="InterPro" id="IPR016032">
    <property type="entry name" value="Sig_transdc_resp-reg_C-effctor"/>
</dbReference>
<evidence type="ECO:0000313" key="6">
    <source>
        <dbReference type="Proteomes" id="UP000653674"/>
    </source>
</evidence>
<dbReference type="Gene3D" id="1.25.40.10">
    <property type="entry name" value="Tetratricopeptide repeat domain"/>
    <property type="match status" value="1"/>
</dbReference>
<keyword evidence="2" id="KW-0238">DNA-binding</keyword>
<dbReference type="Proteomes" id="UP000653674">
    <property type="component" value="Unassembled WGS sequence"/>
</dbReference>
<protein>
    <submittedName>
        <fullName evidence="5">LuxR family transcriptional regulator</fullName>
    </submittedName>
</protein>
<dbReference type="InterPro" id="IPR036388">
    <property type="entry name" value="WH-like_DNA-bd_sf"/>
</dbReference>
<sequence length="884" mass="94870">MLTSKLTVPVLPNGLVTRPRLVEMLDAGIRGPLTVLSAPAGWGKTALLNAWVRAGGPVQPVTWLTVEADDAGDRFWAYLHSALNTSGATKGADHQSVPAPGIVARDVYLARLANALAGLPAPTVVVLDDFHQVPDPGVPEGLEFLLRHTAGRLRLVIATRMDPALPLHRWRLSGELTEVQARDLAFTVEETAELLARHGVELPDGHLAALRAHTEGWPAGLRLAALAMREHPDPPRFVDQFSGVQPGIAEYLTGEVLADLSAEIRYALLCTSVLERVCGGLMDALTGRSDGARILAELERRNAFTVPIPGQYPWYRYHRLFAELLRAELSRELPEKVPHLHRAAAAWYAGHGLPADALRHALAAGDWRYATALLVDHWPELVLCKGNGALRTLVPPPPPDAAARTDPELALAYAADRLDLGDLGAADAYLRLADDQRPRLAAARRERFTLMAAAFQLARAQLAGDNGKVLSYAARLIALAPVADPAAVEETGEDASLWAIAYAARGAAHLNDGRLAAAADALGAGLAAAELAGLPCAQLLCAGRLALLRALRGELRRAEESARAALALPPCAGRCRLTGSAYAYLALALVRYEWDRLDDAERYLELAAGTGDQAGEPILTAGIAAIRAGVLRARGELAAGYTVLVAARRDLGAKLTGYLGDWLTAAEADLRTCYGDIETARELLIPLLEESRPAAPAVAVALARAYLRDDDPGAAARALPVWAEDQDGTPLPLRLEAGLLAAVTSRLAGETHRASALLERVLQLAEPEGFRRLFTHGEPQLRALLVDQLDAGTAYWSMVSEALKASAAEPPRDDLPPVDLVEPLSDRELTVLRYLQGALSNLEIASDLSLSVNTVKTHVRSIYRKLHAAHRREAVLKARQLRLL</sequence>
<dbReference type="InterPro" id="IPR000792">
    <property type="entry name" value="Tscrpt_reg_LuxR_C"/>
</dbReference>
<dbReference type="PANTHER" id="PTHR44688:SF16">
    <property type="entry name" value="DNA-BINDING TRANSCRIPTIONAL ACTIVATOR DEVR_DOSR"/>
    <property type="match status" value="1"/>
</dbReference>
<keyword evidence="1" id="KW-0805">Transcription regulation</keyword>
<accession>A0A8J3PPE4</accession>
<proteinExistence type="predicted"/>
<dbReference type="EMBL" id="BONU01000038">
    <property type="protein sequence ID" value="GIG75813.1"/>
    <property type="molecule type" value="Genomic_DNA"/>
</dbReference>
<evidence type="ECO:0000313" key="5">
    <source>
        <dbReference type="EMBL" id="GIG75813.1"/>
    </source>
</evidence>
<comment type="caution">
    <text evidence="5">The sequence shown here is derived from an EMBL/GenBank/DDBJ whole genome shotgun (WGS) entry which is preliminary data.</text>
</comment>
<organism evidence="5 6">
    <name type="scientific">Planosporangium flavigriseum</name>
    <dbReference type="NCBI Taxonomy" id="373681"/>
    <lineage>
        <taxon>Bacteria</taxon>
        <taxon>Bacillati</taxon>
        <taxon>Actinomycetota</taxon>
        <taxon>Actinomycetes</taxon>
        <taxon>Micromonosporales</taxon>
        <taxon>Micromonosporaceae</taxon>
        <taxon>Planosporangium</taxon>
    </lineage>
</organism>
<dbReference type="SUPFAM" id="SSF46894">
    <property type="entry name" value="C-terminal effector domain of the bipartite response regulators"/>
    <property type="match status" value="1"/>
</dbReference>
<evidence type="ECO:0000256" key="2">
    <source>
        <dbReference type="ARBA" id="ARBA00023125"/>
    </source>
</evidence>
<dbReference type="Pfam" id="PF17874">
    <property type="entry name" value="TPR_MalT"/>
    <property type="match status" value="1"/>
</dbReference>
<dbReference type="InterPro" id="IPR041617">
    <property type="entry name" value="TPR_MalT"/>
</dbReference>
<reference evidence="5" key="1">
    <citation type="submission" date="2021-01" db="EMBL/GenBank/DDBJ databases">
        <title>Whole genome shotgun sequence of Planosporangium flavigriseum NBRC 105377.</title>
        <authorList>
            <person name="Komaki H."/>
            <person name="Tamura T."/>
        </authorList>
    </citation>
    <scope>NUCLEOTIDE SEQUENCE</scope>
    <source>
        <strain evidence="5">NBRC 105377</strain>
    </source>
</reference>
<dbReference type="SUPFAM" id="SSF52540">
    <property type="entry name" value="P-loop containing nucleoside triphosphate hydrolases"/>
    <property type="match status" value="1"/>
</dbReference>
<keyword evidence="3" id="KW-0804">Transcription</keyword>
<dbReference type="Gene3D" id="3.40.50.300">
    <property type="entry name" value="P-loop containing nucleotide triphosphate hydrolases"/>
    <property type="match status" value="1"/>
</dbReference>
<dbReference type="Pfam" id="PF25873">
    <property type="entry name" value="WHD_MalT"/>
    <property type="match status" value="1"/>
</dbReference>
<evidence type="ECO:0000256" key="3">
    <source>
        <dbReference type="ARBA" id="ARBA00023163"/>
    </source>
</evidence>
<gene>
    <name evidence="5" type="primary">malT_3</name>
    <name evidence="5" type="ORF">Pfl04_42170</name>
</gene>
<dbReference type="Pfam" id="PF00196">
    <property type="entry name" value="GerE"/>
    <property type="match status" value="1"/>
</dbReference>
<dbReference type="AlphaFoldDB" id="A0A8J3PPE4"/>